<dbReference type="Gene3D" id="3.30.200.20">
    <property type="entry name" value="Phosphorylase Kinase, domain 1"/>
    <property type="match status" value="1"/>
</dbReference>
<evidence type="ECO:0000313" key="5">
    <source>
        <dbReference type="Proteomes" id="UP000291290"/>
    </source>
</evidence>
<gene>
    <name evidence="4" type="primary">m147R</name>
</gene>
<evidence type="ECO:0000256" key="1">
    <source>
        <dbReference type="ARBA" id="ARBA00022741"/>
    </source>
</evidence>
<dbReference type="Proteomes" id="UP000293069">
    <property type="component" value="Segment"/>
</dbReference>
<name>A0A481NJG7_9POXV</name>
<dbReference type="EMBL" id="MK388130">
    <property type="protein sequence ID" value="QAV40712.1"/>
    <property type="molecule type" value="Genomic_DNA"/>
</dbReference>
<dbReference type="GO" id="GO:0004672">
    <property type="term" value="F:protein kinase activity"/>
    <property type="evidence" value="ECO:0007669"/>
    <property type="project" value="InterPro"/>
</dbReference>
<dbReference type="InterPro" id="IPR001245">
    <property type="entry name" value="Ser-Thr/Tyr_kinase_cat_dom"/>
</dbReference>
<evidence type="ECO:0000256" key="2">
    <source>
        <dbReference type="ARBA" id="ARBA00022840"/>
    </source>
</evidence>
<dbReference type="GO" id="GO:0005524">
    <property type="term" value="F:ATP binding"/>
    <property type="evidence" value="ECO:0007669"/>
    <property type="project" value="UniProtKB-KW"/>
</dbReference>
<feature type="domain" description="Protein kinase" evidence="3">
    <location>
        <begin position="1"/>
        <end position="284"/>
    </location>
</feature>
<dbReference type="InterPro" id="IPR011009">
    <property type="entry name" value="Kinase-like_dom_sf"/>
</dbReference>
<evidence type="ECO:0000313" key="6">
    <source>
        <dbReference type="Proteomes" id="UP000291454"/>
    </source>
</evidence>
<proteinExistence type="predicted"/>
<reference evidence="5 6" key="1">
    <citation type="journal article" date="2019" name="J. Virol.">
        <title>Punctuated evolution of myxoma virus: rapid and disjunct evolution of a recent viral lineage in Australia.</title>
        <authorList>
            <person name="Eden J.-S."/>
            <person name="Kerr P.J."/>
            <person name="Holmes E.C."/>
        </authorList>
    </citation>
    <scope>NUCLEOTIDE SEQUENCE [LARGE SCALE GENOMIC DNA]</scope>
    <source>
        <strain evidence="4">Aust/SA/Turretfield</strain>
    </source>
</reference>
<dbReference type="GO" id="GO:0097527">
    <property type="term" value="P:necroptotic signaling pathway"/>
    <property type="evidence" value="ECO:0007669"/>
    <property type="project" value="TreeGrafter"/>
</dbReference>
<dbReference type="EMBL" id="MK388132">
    <property type="protein sequence ID" value="QAV41050.1"/>
    <property type="molecule type" value="Genomic_DNA"/>
</dbReference>
<sequence>MSSYYSIKRVSPHLIDRYAFTLIKESDQCFIHKGAFNNTLVVVRTFKKFHKGCKAILELTENEIRGVKRVDRFNLLKVYGFFVDVVDALPRVSIILEYCTKGYLREVLYKEQDLPFKTRLDMALDCCTGLASVCKYTKKPYEHLSSVNFLVDGDYTTKILCHGLEKTLSVPPFKNVNMLVYRPRRILLDIFSKYTEKDDMYGLGVVLWEIFTGHVPFNNATTADIYDAVVNKNDELKIDTKCPRYIKNVVDRCTSHQEDTRPTLNEVLHKISMYRCVMQADELLETDVYATTFFNT</sequence>
<dbReference type="Proteomes" id="UP000293894">
    <property type="component" value="Genome"/>
</dbReference>
<dbReference type="EMBL" id="MK388129">
    <property type="protein sequence ID" value="QAV40543.1"/>
    <property type="molecule type" value="Genomic_DNA"/>
</dbReference>
<dbReference type="PANTHER" id="PTHR44329:SF298">
    <property type="entry name" value="MIXED LINEAGE KINASE DOMAIN-LIKE PROTEIN"/>
    <property type="match status" value="1"/>
</dbReference>
<accession>A0A481NJG7</accession>
<dbReference type="PANTHER" id="PTHR44329">
    <property type="entry name" value="SERINE/THREONINE-PROTEIN KINASE TNNI3K-RELATED"/>
    <property type="match status" value="1"/>
</dbReference>
<organism evidence="4 5">
    <name type="scientific">Myxoma virus</name>
    <dbReference type="NCBI Taxonomy" id="10273"/>
    <lineage>
        <taxon>Viruses</taxon>
        <taxon>Varidnaviria</taxon>
        <taxon>Bamfordvirae</taxon>
        <taxon>Nucleocytoviricota</taxon>
        <taxon>Pokkesviricetes</taxon>
        <taxon>Chitovirales</taxon>
        <taxon>Poxviridae</taxon>
        <taxon>Chordopoxvirinae</taxon>
        <taxon>Leporipoxvirus</taxon>
        <taxon>Leporipoxvirus myxoma</taxon>
    </lineage>
</organism>
<keyword evidence="2" id="KW-0067">ATP-binding</keyword>
<dbReference type="Proteomes" id="UP000291290">
    <property type="component" value="Segment"/>
</dbReference>
<dbReference type="Gene3D" id="1.10.510.10">
    <property type="entry name" value="Transferase(Phosphotransferase) domain 1"/>
    <property type="match status" value="1"/>
</dbReference>
<dbReference type="InterPro" id="IPR000719">
    <property type="entry name" value="Prot_kinase_dom"/>
</dbReference>
<evidence type="ECO:0000313" key="4">
    <source>
        <dbReference type="EMBL" id="QAV40712.1"/>
    </source>
</evidence>
<dbReference type="SUPFAM" id="SSF56112">
    <property type="entry name" value="Protein kinase-like (PK-like)"/>
    <property type="match status" value="1"/>
</dbReference>
<dbReference type="Pfam" id="PF07714">
    <property type="entry name" value="PK_Tyr_Ser-Thr"/>
    <property type="match status" value="1"/>
</dbReference>
<evidence type="ECO:0000259" key="3">
    <source>
        <dbReference type="PROSITE" id="PS50011"/>
    </source>
</evidence>
<protein>
    <submittedName>
        <fullName evidence="4">M147R</fullName>
    </submittedName>
</protein>
<dbReference type="EMBL" id="MK388131">
    <property type="protein sequence ID" value="QAV40881.1"/>
    <property type="molecule type" value="Genomic_DNA"/>
</dbReference>
<dbReference type="Proteomes" id="UP000291454">
    <property type="component" value="Genome"/>
</dbReference>
<keyword evidence="1" id="KW-0547">Nucleotide-binding</keyword>
<dbReference type="PROSITE" id="PS50011">
    <property type="entry name" value="PROTEIN_KINASE_DOM"/>
    <property type="match status" value="1"/>
</dbReference>
<dbReference type="InterPro" id="IPR051681">
    <property type="entry name" value="Ser/Thr_Kinases-Pseudokinases"/>
</dbReference>